<comment type="function">
    <text evidence="2">Required for morphogenesis under gluconeogenic growth conditions.</text>
</comment>
<keyword evidence="3" id="KW-0472">Membrane</keyword>
<evidence type="ECO:0000256" key="1">
    <source>
        <dbReference type="ARBA" id="ARBA00022490"/>
    </source>
</evidence>
<dbReference type="CDD" id="cd07187">
    <property type="entry name" value="YvcK_like"/>
    <property type="match status" value="1"/>
</dbReference>
<dbReference type="PANTHER" id="PTHR30135:SF3">
    <property type="entry name" value="GLUCONEOGENESIS FACTOR-RELATED"/>
    <property type="match status" value="1"/>
</dbReference>
<dbReference type="InterPro" id="IPR038136">
    <property type="entry name" value="CofD-like_dom_sf"/>
</dbReference>
<dbReference type="PANTHER" id="PTHR30135">
    <property type="entry name" value="UNCHARACTERIZED PROTEIN YVCK-RELATED"/>
    <property type="match status" value="1"/>
</dbReference>
<evidence type="ECO:0000256" key="3">
    <source>
        <dbReference type="SAM" id="Phobius"/>
    </source>
</evidence>
<evidence type="ECO:0000313" key="4">
    <source>
        <dbReference type="EMBL" id="MDV5088718.1"/>
    </source>
</evidence>
<name>A0ABU3Z9W9_9FIRM</name>
<dbReference type="EMBL" id="JAWJZB010000008">
    <property type="protein sequence ID" value="MDV5088718.1"/>
    <property type="molecule type" value="Genomic_DNA"/>
</dbReference>
<keyword evidence="3" id="KW-0812">Transmembrane</keyword>
<dbReference type="SUPFAM" id="SSF142338">
    <property type="entry name" value="CofD-like"/>
    <property type="match status" value="1"/>
</dbReference>
<gene>
    <name evidence="4" type="ORF">RVY80_07680</name>
</gene>
<keyword evidence="3" id="KW-1133">Transmembrane helix</keyword>
<keyword evidence="5" id="KW-1185">Reference proteome</keyword>
<proteinExistence type="inferred from homology"/>
<dbReference type="RefSeq" id="WP_317330139.1">
    <property type="nucleotide sequence ID" value="NZ_JAWJZA010000019.1"/>
</dbReference>
<evidence type="ECO:0000313" key="5">
    <source>
        <dbReference type="Proteomes" id="UP001272515"/>
    </source>
</evidence>
<reference evidence="4 5" key="1">
    <citation type="submission" date="2023-10" db="EMBL/GenBank/DDBJ databases">
        <title>Veillonella sp. nov., isolated from a pig farm feces dump.</title>
        <authorList>
            <person name="Chang Y.-H."/>
        </authorList>
    </citation>
    <scope>NUCLEOTIDE SEQUENCE [LARGE SCALE GENOMIC DNA]</scope>
    <source>
        <strain evidence="4 5">YH-vei2233</strain>
    </source>
</reference>
<comment type="similarity">
    <text evidence="2">Belongs to the gluconeogenesis factor family.</text>
</comment>
<evidence type="ECO:0000256" key="2">
    <source>
        <dbReference type="HAMAP-Rule" id="MF_00973"/>
    </source>
</evidence>
<keyword evidence="1 2" id="KW-0963">Cytoplasm</keyword>
<organism evidence="4 5">
    <name type="scientific">Veillonella absiana</name>
    <dbReference type="NCBI Taxonomy" id="3079305"/>
    <lineage>
        <taxon>Bacteria</taxon>
        <taxon>Bacillati</taxon>
        <taxon>Bacillota</taxon>
        <taxon>Negativicutes</taxon>
        <taxon>Veillonellales</taxon>
        <taxon>Veillonellaceae</taxon>
        <taxon>Veillonella</taxon>
    </lineage>
</organism>
<accession>A0ABU3Z9W9</accession>
<dbReference type="InterPro" id="IPR002882">
    <property type="entry name" value="CofD"/>
</dbReference>
<comment type="caution">
    <text evidence="4">The sequence shown here is derived from an EMBL/GenBank/DDBJ whole genome shotgun (WGS) entry which is preliminary data.</text>
</comment>
<protein>
    <recommendedName>
        <fullName evidence="2">Putative gluconeogenesis factor</fullName>
    </recommendedName>
</protein>
<dbReference type="Pfam" id="PF01933">
    <property type="entry name" value="CofD"/>
    <property type="match status" value="1"/>
</dbReference>
<dbReference type="InterPro" id="IPR010119">
    <property type="entry name" value="Gluconeogen_factor"/>
</dbReference>
<dbReference type="Gene3D" id="3.40.50.10680">
    <property type="entry name" value="CofD-like domains"/>
    <property type="match status" value="1"/>
</dbReference>
<dbReference type="Proteomes" id="UP001272515">
    <property type="component" value="Unassembled WGS sequence"/>
</dbReference>
<comment type="subcellular location">
    <subcellularLocation>
        <location evidence="2">Cytoplasm</location>
    </subcellularLocation>
</comment>
<feature type="transmembrane region" description="Helical" evidence="3">
    <location>
        <begin position="20"/>
        <end position="40"/>
    </location>
</feature>
<dbReference type="HAMAP" id="MF_00973">
    <property type="entry name" value="Gluconeogen_factor"/>
    <property type="match status" value="1"/>
</dbReference>
<feature type="transmembrane region" description="Helical" evidence="3">
    <location>
        <begin position="60"/>
        <end position="84"/>
    </location>
</feature>
<dbReference type="NCBIfam" id="TIGR01826">
    <property type="entry name" value="CofD_related"/>
    <property type="match status" value="1"/>
</dbReference>
<sequence>MTRKRWFRWLIPGLNIKRWLALFSVGVGLLIIGISLMFNYQWLAVVEDFVLQYSFELTGFYNYNILIGTGLFLLAFGILLMLIGTSKVIKTIIRAVLPVQNSKVSDMIFQNIRLEKGPKIVVIGGGTGLSNLLRGLKVHTNNLTAIVTVADDGGSSGRLREDYQMIAPGDLRNCLVALAEQEGVMEDIFKFRFDGNGDLAGHSFGNLFITALTQVHGGDVEEALKAASNLLRVRGRVIPSSTELIKLVAELADGSIIEGESNIPTANSPIKRVYSQPANPKPEGAALQAIDEADAIILGPGSLYTSIIPNLLTDKIAEHLRASKANKIYICNVMTQPGETDGYSVADHVDALLRHGGEGIVDTVLVNESELTPAIIENYRKVGSTPVEIDSDRLKAKHIRTVKANLVDNKDTAIHNHDRLGKVIMDIVYAMKSDMEPKVLEYYLQRDDH</sequence>